<gene>
    <name evidence="2" type="ORF">QM480_21185</name>
</gene>
<keyword evidence="1" id="KW-1133">Transmembrane helix</keyword>
<evidence type="ECO:0000313" key="2">
    <source>
        <dbReference type="EMBL" id="MDI9866866.1"/>
    </source>
</evidence>
<keyword evidence="3" id="KW-1185">Reference proteome</keyword>
<evidence type="ECO:0000313" key="3">
    <source>
        <dbReference type="Proteomes" id="UP001236569"/>
    </source>
</evidence>
<dbReference type="Proteomes" id="UP001236569">
    <property type="component" value="Unassembled WGS sequence"/>
</dbReference>
<proteinExistence type="predicted"/>
<name>A0ABT6YTH5_9BACT</name>
<protein>
    <submittedName>
        <fullName evidence="2">Uncharacterized protein</fullName>
    </submittedName>
</protein>
<evidence type="ECO:0000256" key="1">
    <source>
        <dbReference type="SAM" id="Phobius"/>
    </source>
</evidence>
<dbReference type="EMBL" id="JASHID010000021">
    <property type="protein sequence ID" value="MDI9866866.1"/>
    <property type="molecule type" value="Genomic_DNA"/>
</dbReference>
<feature type="transmembrane region" description="Helical" evidence="1">
    <location>
        <begin position="35"/>
        <end position="53"/>
    </location>
</feature>
<reference evidence="2 3" key="1">
    <citation type="submission" date="2023-05" db="EMBL/GenBank/DDBJ databases">
        <title>Novel species of genus Flectobacillus isolated from stream in China.</title>
        <authorList>
            <person name="Lu H."/>
        </authorList>
    </citation>
    <scope>NUCLEOTIDE SEQUENCE [LARGE SCALE GENOMIC DNA]</scope>
    <source>
        <strain evidence="2 3">DC10W</strain>
    </source>
</reference>
<keyword evidence="1" id="KW-0812">Transmembrane</keyword>
<sequence>MNTVIHLLIILLNIYTIVFLFLLIQKIFPTKKTTLHLLFTLTTVFICFTISSVNTPTLNISNLSAKSVNRNYSIDPLCEVELSFTTNLQACDTSVYVASKLKGLMAGLQWQQDSVVRTTKLSYIHYKVIGRIKYLILGFPVLSSNQVFSGMIKFDELRRHQESSIKWNTSINNNLPNSLIQKMY</sequence>
<feature type="transmembrane region" description="Helical" evidence="1">
    <location>
        <begin position="6"/>
        <end position="23"/>
    </location>
</feature>
<keyword evidence="1" id="KW-0472">Membrane</keyword>
<accession>A0ABT6YTH5</accession>
<comment type="caution">
    <text evidence="2">The sequence shown here is derived from an EMBL/GenBank/DDBJ whole genome shotgun (WGS) entry which is preliminary data.</text>
</comment>
<dbReference type="RefSeq" id="WP_283371607.1">
    <property type="nucleotide sequence ID" value="NZ_JASHID010000021.1"/>
</dbReference>
<organism evidence="2 3">
    <name type="scientific">Flectobacillus longus</name>
    <dbReference type="NCBI Taxonomy" id="2984207"/>
    <lineage>
        <taxon>Bacteria</taxon>
        <taxon>Pseudomonadati</taxon>
        <taxon>Bacteroidota</taxon>
        <taxon>Cytophagia</taxon>
        <taxon>Cytophagales</taxon>
        <taxon>Flectobacillaceae</taxon>
        <taxon>Flectobacillus</taxon>
    </lineage>
</organism>